<comment type="caution">
    <text evidence="4">The sequence shown here is derived from an EMBL/GenBank/DDBJ whole genome shotgun (WGS) entry which is preliminary data.</text>
</comment>
<evidence type="ECO:0000256" key="1">
    <source>
        <dbReference type="ARBA" id="ARBA00022729"/>
    </source>
</evidence>
<feature type="domain" description="DUF7619" evidence="3">
    <location>
        <begin position="488"/>
        <end position="622"/>
    </location>
</feature>
<dbReference type="EMBL" id="MAAX01000177">
    <property type="protein sequence ID" value="OUS11436.1"/>
    <property type="molecule type" value="Genomic_DNA"/>
</dbReference>
<dbReference type="RefSeq" id="WP_303687565.1">
    <property type="nucleotide sequence ID" value="NZ_CAJXYO010000025.1"/>
</dbReference>
<evidence type="ECO:0000313" key="5">
    <source>
        <dbReference type="Proteomes" id="UP000196102"/>
    </source>
</evidence>
<feature type="signal peptide" evidence="2">
    <location>
        <begin position="1"/>
        <end position="18"/>
    </location>
</feature>
<name>A0A1Z8AM60_9FLAO</name>
<keyword evidence="1 2" id="KW-0732">Signal</keyword>
<sequence length="705" mass="76716">MKLSHLLLFTLFTMITTAQNELDFDMDVTNAWLGGYSNITYVITNNSSSDITNITINHPDALVSSFVLNPSTLAPGVTATATGRVAIAGNRVNGRIPFLGSTQATATGFFNGATITELSDGNDTQGNRVDDGFSHYFISEPQNYGLIFIDDNLNGLYDIGIDTVFPGAIINAADDLGNQAVLQTNETGWWYLPDGLLFSNNNLAVIDRTSFPSAFANYEPLNGDIPFRLQLTLASQFRYENGYVANSNIGTMEAKAFLDTNLNGMRDANEINVPNINFEFIANNDPATSTIINNGSGNPIYRLDFSPGVQLNDVIATTINSSFFTVTTPFFDDVLTTSGSTTSFDFAISEVSSSNRDAAVYLTNLNSPNPGFESATAIVIDNLINGTATGTLQFNNDSRATITSVIDQNDTDLLANGSATLNTSGFSLSYSITDFEQQYVYVIMSTPVTGVQIGDTFTHTASINSTSIDNDATNNSASLDVVVIASFDPNDVTERRGETIPINTFSNTDYLEYTIRFQNLGTASAQFVRVLSDLNFRLDSSTFEMISTSHNYTYQKDGNSLDFFFDNIQLLPEVVDTEGSNGFIRYRIKPLPGYAAGDVIAASASIFFDYNAPVITETWFTTFDVPASLNDINKIAAYPIPMTGNTLYLNNFETGEAQLYSLDGKEIWNGNVENGIIKFNAINTGLYILKIVAGQKVVTIKLSKK</sequence>
<evidence type="ECO:0000259" key="3">
    <source>
        <dbReference type="Pfam" id="PF24595"/>
    </source>
</evidence>
<dbReference type="AlphaFoldDB" id="A0A1Z8AM60"/>
<dbReference type="InterPro" id="IPR026444">
    <property type="entry name" value="Secre_tail"/>
</dbReference>
<protein>
    <recommendedName>
        <fullName evidence="3">DUF7619 domain-containing protein</fullName>
    </recommendedName>
</protein>
<accession>A0A1Z8AM60</accession>
<dbReference type="NCBIfam" id="TIGR04183">
    <property type="entry name" value="Por_Secre_tail"/>
    <property type="match status" value="1"/>
</dbReference>
<gene>
    <name evidence="4" type="ORF">A9Q93_11370</name>
</gene>
<evidence type="ECO:0000313" key="4">
    <source>
        <dbReference type="EMBL" id="OUS11436.1"/>
    </source>
</evidence>
<dbReference type="Pfam" id="PF24595">
    <property type="entry name" value="DUF7619"/>
    <property type="match status" value="1"/>
</dbReference>
<evidence type="ECO:0000256" key="2">
    <source>
        <dbReference type="SAM" id="SignalP"/>
    </source>
</evidence>
<dbReference type="InterPro" id="IPR055353">
    <property type="entry name" value="DUF7619"/>
</dbReference>
<organism evidence="4 5">
    <name type="scientific">Nonlabens dokdonensis</name>
    <dbReference type="NCBI Taxonomy" id="328515"/>
    <lineage>
        <taxon>Bacteria</taxon>
        <taxon>Pseudomonadati</taxon>
        <taxon>Bacteroidota</taxon>
        <taxon>Flavobacteriia</taxon>
        <taxon>Flavobacteriales</taxon>
        <taxon>Flavobacteriaceae</taxon>
        <taxon>Nonlabens</taxon>
    </lineage>
</organism>
<proteinExistence type="predicted"/>
<feature type="chain" id="PRO_5012577383" description="DUF7619 domain-containing protein" evidence="2">
    <location>
        <begin position="19"/>
        <end position="705"/>
    </location>
</feature>
<dbReference type="Proteomes" id="UP000196102">
    <property type="component" value="Unassembled WGS sequence"/>
</dbReference>
<reference evidence="4 5" key="1">
    <citation type="journal article" date="2017" name="Proc. Natl. Acad. Sci. U.S.A.">
        <title>Simulation of Deepwater Horizon oil plume reveals substrate specialization within a complex community of hydrocarbon-degraders.</title>
        <authorList>
            <person name="Hu P."/>
            <person name="Dubinsky E.A."/>
            <person name="Probst A.J."/>
            <person name="Wang J."/>
            <person name="Sieber C.M.K."/>
            <person name="Tom L.M."/>
            <person name="Gardinali P."/>
            <person name="Banfield J.F."/>
            <person name="Atlas R.M."/>
            <person name="Andersen G.L."/>
        </authorList>
    </citation>
    <scope>NUCLEOTIDE SEQUENCE [LARGE SCALE GENOMIC DNA]</scope>
    <source>
        <strain evidence="4">35_9_T64</strain>
    </source>
</reference>